<proteinExistence type="predicted"/>
<organism evidence="2">
    <name type="scientific">Serratia marcescens</name>
    <dbReference type="NCBI Taxonomy" id="615"/>
    <lineage>
        <taxon>Bacteria</taxon>
        <taxon>Pseudomonadati</taxon>
        <taxon>Pseudomonadota</taxon>
        <taxon>Gammaproteobacteria</taxon>
        <taxon>Enterobacterales</taxon>
        <taxon>Yersiniaceae</taxon>
        <taxon>Serratia</taxon>
    </lineage>
</organism>
<accession>A0A9X8VCS0</accession>
<name>A0A9X8VCS0_SERMA</name>
<gene>
    <name evidence="2" type="ORF">E0L31_26750</name>
</gene>
<protein>
    <recommendedName>
        <fullName evidence="1">ParE-like toxin domain-containing protein</fullName>
    </recommendedName>
</protein>
<feature type="domain" description="ParE-like toxin" evidence="1">
    <location>
        <begin position="8"/>
        <end position="65"/>
    </location>
</feature>
<dbReference type="Pfam" id="PF24732">
    <property type="entry name" value="ParE_like"/>
    <property type="match status" value="1"/>
</dbReference>
<reference evidence="2" key="1">
    <citation type="submission" date="2019-03" db="EMBL/GenBank/DDBJ databases">
        <title>Serratia marcescens strain N2 draft genome.</title>
        <authorList>
            <person name="Yassin A."/>
            <person name="El-Kenawy N."/>
            <person name="Youssef N.H."/>
        </authorList>
    </citation>
    <scope>NUCLEOTIDE SEQUENCE [LARGE SCALE GENOMIC DNA]</scope>
    <source>
        <strain evidence="2">N2</strain>
    </source>
</reference>
<dbReference type="AlphaFoldDB" id="A0A9X8VCS0"/>
<evidence type="ECO:0000313" key="2">
    <source>
        <dbReference type="EMBL" id="TFU54847.1"/>
    </source>
</evidence>
<comment type="caution">
    <text evidence="2">The sequence shown here is derived from an EMBL/GenBank/DDBJ whole genome shotgun (WGS) entry which is preliminary data.</text>
</comment>
<evidence type="ECO:0000259" key="1">
    <source>
        <dbReference type="Pfam" id="PF24732"/>
    </source>
</evidence>
<dbReference type="EMBL" id="SPSG01003714">
    <property type="protein sequence ID" value="TFU54847.1"/>
    <property type="molecule type" value="Genomic_DNA"/>
</dbReference>
<dbReference type="InterPro" id="IPR056925">
    <property type="entry name" value="ParE-like"/>
</dbReference>
<sequence>MKPRIPQRISAKAEGVLCAYREGKKKPNRTYQHKYLTLPVARYWRMLSKDNGNSWEVMSHERYNNQIRI</sequence>